<dbReference type="RefSeq" id="WP_344653636.1">
    <property type="nucleotide sequence ID" value="NZ_BAAAGX010000033.1"/>
</dbReference>
<gene>
    <name evidence="2" type="ORF">GCM10009539_74470</name>
</gene>
<sequence length="639" mass="64565">MRPDHRRDRPGGADDGFTLAELLVAMSVVTIVMTSLGTFFTATVTRTAAQGNVSTAVQLVSDGLERARAIRGASLVTGRDRTSTLQQWSAADPVVRPLLATMQQAYDAKATYPDGRTALLPAVPAPVTIDGLGYTQSWFIGSCWQLRSGGDCTAVSSVGAAEFYRVVVEVTWPHRDCADNLCTRVGTTLVSSTAADPLFVSGQSAKPPTVVSPGAQVGEITVPVTLTVTATGGATPLSWSATGLPPGVSISSNGLISGTPTAVGSYTTTITATDAFDLVGIATFSWTVNALPTLAAIATQSSQGGQPITPLQPALTGGTAPFTWKATNLPPGLTIDAVTGAVSGTPTTVNASGSAVSITVTDTYKKTASTAFTWKVPVLVLTAIPAQTDSVGYPIPTLTPDATWGVKPYTWKATSLPTGLSINASTGAITGTPTTVGTTSVTVTATDAVNTVKSTVFSWAVGPNVTAPGAALAGTVGSAFSYTATAATGGTKPYVWSAAGLPDGVSIDSATGAITGTPTVSGRFIFTVTATAAAPRPAAGSSIRLAFTVSAVGSGLKFATAPTSPLNTAAGATVSQQVTGTGGKAPYTWGVTGLPPGLSMSATGLISGKPTTVGTYTTQITLTDSLNARARWTITWNIT</sequence>
<evidence type="ECO:0000256" key="1">
    <source>
        <dbReference type="SAM" id="Phobius"/>
    </source>
</evidence>
<keyword evidence="1" id="KW-1133">Transmembrane helix</keyword>
<keyword evidence="3" id="KW-1185">Reference proteome</keyword>
<proteinExistence type="predicted"/>
<dbReference type="Pfam" id="PF05345">
    <property type="entry name" value="He_PIG"/>
    <property type="match status" value="5"/>
</dbReference>
<dbReference type="NCBIfam" id="TIGR02532">
    <property type="entry name" value="IV_pilin_GFxxxE"/>
    <property type="match status" value="1"/>
</dbReference>
<evidence type="ECO:0008006" key="4">
    <source>
        <dbReference type="Google" id="ProtNLM"/>
    </source>
</evidence>
<name>A0ABN0V529_9ACTN</name>
<keyword evidence="1" id="KW-0472">Membrane</keyword>
<evidence type="ECO:0000313" key="2">
    <source>
        <dbReference type="EMBL" id="GAA0275788.1"/>
    </source>
</evidence>
<dbReference type="InterPro" id="IPR015919">
    <property type="entry name" value="Cadherin-like_sf"/>
</dbReference>
<feature type="transmembrane region" description="Helical" evidence="1">
    <location>
        <begin position="20"/>
        <end position="40"/>
    </location>
</feature>
<dbReference type="InterPro" id="IPR012902">
    <property type="entry name" value="N_methyl_site"/>
</dbReference>
<reference evidence="2 3" key="1">
    <citation type="journal article" date="2019" name="Int. J. Syst. Evol. Microbiol.">
        <title>The Global Catalogue of Microorganisms (GCM) 10K type strain sequencing project: providing services to taxonomists for standard genome sequencing and annotation.</title>
        <authorList>
            <consortium name="The Broad Institute Genomics Platform"/>
            <consortium name="The Broad Institute Genome Sequencing Center for Infectious Disease"/>
            <person name="Wu L."/>
            <person name="Ma J."/>
        </authorList>
    </citation>
    <scope>NUCLEOTIDE SEQUENCE [LARGE SCALE GENOMIC DNA]</scope>
    <source>
        <strain evidence="2 3">JCM 10425</strain>
    </source>
</reference>
<dbReference type="Gene3D" id="2.60.40.10">
    <property type="entry name" value="Immunoglobulins"/>
    <property type="match status" value="5"/>
</dbReference>
<accession>A0ABN0V529</accession>
<organism evidence="2 3">
    <name type="scientific">Cryptosporangium japonicum</name>
    <dbReference type="NCBI Taxonomy" id="80872"/>
    <lineage>
        <taxon>Bacteria</taxon>
        <taxon>Bacillati</taxon>
        <taxon>Actinomycetota</taxon>
        <taxon>Actinomycetes</taxon>
        <taxon>Cryptosporangiales</taxon>
        <taxon>Cryptosporangiaceae</taxon>
        <taxon>Cryptosporangium</taxon>
    </lineage>
</organism>
<dbReference type="PANTHER" id="PTHR37494:SF1">
    <property type="entry name" value="STAPHYLOCOCCUS AUREUS SURFACE PROTEIN A"/>
    <property type="match status" value="1"/>
</dbReference>
<comment type="caution">
    <text evidence="2">The sequence shown here is derived from an EMBL/GenBank/DDBJ whole genome shotgun (WGS) entry which is preliminary data.</text>
</comment>
<evidence type="ECO:0000313" key="3">
    <source>
        <dbReference type="Proteomes" id="UP001500967"/>
    </source>
</evidence>
<dbReference type="Proteomes" id="UP001500967">
    <property type="component" value="Unassembled WGS sequence"/>
</dbReference>
<protein>
    <recommendedName>
        <fullName evidence="4">Prepilin-type N-terminal cleavage/methylation domain-containing protein</fullName>
    </recommendedName>
</protein>
<dbReference type="SUPFAM" id="SSF49313">
    <property type="entry name" value="Cadherin-like"/>
    <property type="match status" value="4"/>
</dbReference>
<dbReference type="PANTHER" id="PTHR37494">
    <property type="entry name" value="HEMAGGLUTININ"/>
    <property type="match status" value="1"/>
</dbReference>
<dbReference type="InterPro" id="IPR013783">
    <property type="entry name" value="Ig-like_fold"/>
</dbReference>
<keyword evidence="1" id="KW-0812">Transmembrane</keyword>
<dbReference type="Pfam" id="PF07963">
    <property type="entry name" value="N_methyl"/>
    <property type="match status" value="1"/>
</dbReference>
<dbReference type="EMBL" id="BAAAGX010000033">
    <property type="protein sequence ID" value="GAA0275788.1"/>
    <property type="molecule type" value="Genomic_DNA"/>
</dbReference>